<proteinExistence type="predicted"/>
<accession>A0A267HQE1</accession>
<organism evidence="1 2">
    <name type="scientific">Enterococcus canintestini</name>
    <dbReference type="NCBI Taxonomy" id="317010"/>
    <lineage>
        <taxon>Bacteria</taxon>
        <taxon>Bacillati</taxon>
        <taxon>Bacillota</taxon>
        <taxon>Bacilli</taxon>
        <taxon>Lactobacillales</taxon>
        <taxon>Enterococcaceae</taxon>
        <taxon>Enterococcus</taxon>
    </lineage>
</organism>
<evidence type="ECO:0000313" key="1">
    <source>
        <dbReference type="EMBL" id="PAB00447.1"/>
    </source>
</evidence>
<dbReference type="Proteomes" id="UP000216797">
    <property type="component" value="Unassembled WGS sequence"/>
</dbReference>
<keyword evidence="2" id="KW-1185">Reference proteome</keyword>
<dbReference type="RefSeq" id="WP_095006713.1">
    <property type="nucleotide sequence ID" value="NZ_LHUG01000006.1"/>
</dbReference>
<reference evidence="1 2" key="1">
    <citation type="submission" date="2015-08" db="EMBL/GenBank/DDBJ databases">
        <title>Enterococcus genome sequence.</title>
        <authorList>
            <person name="Acedo J.Z."/>
            <person name="Vederas J.C."/>
        </authorList>
    </citation>
    <scope>NUCLEOTIDE SEQUENCE [LARGE SCALE GENOMIC DNA]</scope>
    <source>
        <strain evidence="1 2">49</strain>
    </source>
</reference>
<sequence>MKINTEKITLTKLFGRKRIHTINFNETGERYFHIKVHNGAILVIHNSYSMDSSNWVATPKKVTSYKSQHLIKAGEEKIISYTIGKIHNHHDKVFIINHHLFKPALFSICEIKKDKI</sequence>
<protein>
    <submittedName>
        <fullName evidence="1">Uncharacterized protein</fullName>
    </submittedName>
</protein>
<dbReference type="EMBL" id="LHUG01000006">
    <property type="protein sequence ID" value="PAB00447.1"/>
    <property type="molecule type" value="Genomic_DNA"/>
</dbReference>
<name>A0A267HQE1_9ENTE</name>
<comment type="caution">
    <text evidence="1">The sequence shown here is derived from an EMBL/GenBank/DDBJ whole genome shotgun (WGS) entry which is preliminary data.</text>
</comment>
<dbReference type="AlphaFoldDB" id="A0A267HQE1"/>
<gene>
    <name evidence="1" type="ORF">AKL21_08115</name>
</gene>
<evidence type="ECO:0000313" key="2">
    <source>
        <dbReference type="Proteomes" id="UP000216797"/>
    </source>
</evidence>